<organism evidence="3 4">
    <name type="scientific">Coprobacillus cateniformis</name>
    <dbReference type="NCBI Taxonomy" id="100884"/>
    <lineage>
        <taxon>Bacteria</taxon>
        <taxon>Bacillati</taxon>
        <taxon>Bacillota</taxon>
        <taxon>Erysipelotrichia</taxon>
        <taxon>Erysipelotrichales</taxon>
        <taxon>Coprobacillaceae</taxon>
        <taxon>Coprobacillus</taxon>
    </lineage>
</organism>
<dbReference type="EMBL" id="ADKX01000026">
    <property type="protein sequence ID" value="EFW05237.1"/>
    <property type="molecule type" value="Genomic_DNA"/>
</dbReference>
<dbReference type="Pfam" id="PF13439">
    <property type="entry name" value="Glyco_transf_4"/>
    <property type="match status" value="1"/>
</dbReference>
<feature type="domain" description="Glycosyl transferase family 1" evidence="1">
    <location>
        <begin position="173"/>
        <end position="333"/>
    </location>
</feature>
<dbReference type="PANTHER" id="PTHR12526">
    <property type="entry name" value="GLYCOSYLTRANSFERASE"/>
    <property type="match status" value="1"/>
</dbReference>
<dbReference type="PANTHER" id="PTHR12526:SF630">
    <property type="entry name" value="GLYCOSYLTRANSFERASE"/>
    <property type="match status" value="1"/>
</dbReference>
<dbReference type="eggNOG" id="COG0438">
    <property type="taxonomic scope" value="Bacteria"/>
</dbReference>
<gene>
    <name evidence="3" type="ORF">HMPREF9488_01381</name>
</gene>
<evidence type="ECO:0000259" key="1">
    <source>
        <dbReference type="Pfam" id="PF00534"/>
    </source>
</evidence>
<dbReference type="InterPro" id="IPR001296">
    <property type="entry name" value="Glyco_trans_1"/>
</dbReference>
<dbReference type="GeneID" id="78231015"/>
<evidence type="ECO:0000313" key="3">
    <source>
        <dbReference type="EMBL" id="EFW05237.1"/>
    </source>
</evidence>
<dbReference type="Proteomes" id="UP000003157">
    <property type="component" value="Unassembled WGS sequence"/>
</dbReference>
<dbReference type="Gene3D" id="3.40.50.2000">
    <property type="entry name" value="Glycogen Phosphorylase B"/>
    <property type="match status" value="2"/>
</dbReference>
<accession>E7G9E3</accession>
<sequence>MSNKKITFILGGLAKGGAERVVNNLSNHLVLEGYDIDIITLLNDTVDYNFDSSINIINYSKLNKKYSNLLFYWFKNLHNYFKKNPERTIISFFVKINLITILSSIGCKNKLIVSERSDPFSDGRNPIYNILSKLLYKKCNYVVLQTKQIASNFYKVFGDRIKVIPNPIQFYEEYSNINPKENLIISVGNLKEAKNYSMFIDAINLSKNYLKDYKVIIYGEGELRKTLETKITEYHLEDIIHLPGRVDNIQKAIYKAKLFILPSNYEGMSNALQEALSLGLCCISTDCLGANELIKEDVSGIIIPRNNPIELSHQINTLIDDDKKRLLLGKNAYIYSKNFSIEKISNLWKEIL</sequence>
<evidence type="ECO:0008006" key="5">
    <source>
        <dbReference type="Google" id="ProtNLM"/>
    </source>
</evidence>
<dbReference type="SUPFAM" id="SSF53756">
    <property type="entry name" value="UDP-Glycosyltransferase/glycogen phosphorylase"/>
    <property type="match status" value="1"/>
</dbReference>
<evidence type="ECO:0000259" key="2">
    <source>
        <dbReference type="Pfam" id="PF13439"/>
    </source>
</evidence>
<dbReference type="InterPro" id="IPR028098">
    <property type="entry name" value="Glyco_trans_4-like_N"/>
</dbReference>
<protein>
    <recommendedName>
        <fullName evidence="5">Glycosyl transferase family 1 domain-containing protein</fullName>
    </recommendedName>
</protein>
<evidence type="ECO:0000313" key="4">
    <source>
        <dbReference type="Proteomes" id="UP000003157"/>
    </source>
</evidence>
<keyword evidence="4" id="KW-1185">Reference proteome</keyword>
<dbReference type="GO" id="GO:0016757">
    <property type="term" value="F:glycosyltransferase activity"/>
    <property type="evidence" value="ECO:0007669"/>
    <property type="project" value="InterPro"/>
</dbReference>
<dbReference type="Pfam" id="PF00534">
    <property type="entry name" value="Glycos_transf_1"/>
    <property type="match status" value="1"/>
</dbReference>
<dbReference type="STRING" id="100884.GCA_000269565_03230"/>
<dbReference type="RefSeq" id="WP_008788497.1">
    <property type="nucleotide sequence ID" value="NZ_AKCB01000003.1"/>
</dbReference>
<comment type="caution">
    <text evidence="3">The sequence shown here is derived from an EMBL/GenBank/DDBJ whole genome shotgun (WGS) entry which is preliminary data.</text>
</comment>
<feature type="domain" description="Glycosyltransferase subfamily 4-like N-terminal" evidence="2">
    <location>
        <begin position="16"/>
        <end position="168"/>
    </location>
</feature>
<proteinExistence type="predicted"/>
<dbReference type="AlphaFoldDB" id="E7G9E3"/>
<dbReference type="OrthoDB" id="9804196at2"/>
<name>E7G9E3_9FIRM</name>
<reference evidence="3 4" key="1">
    <citation type="submission" date="2010-12" db="EMBL/GenBank/DDBJ databases">
        <title>The Genome Sequence of Coprobacillus sp. strain 29_1.</title>
        <authorList>
            <consortium name="The Broad Institute Genome Sequencing Platform"/>
            <person name="Earl A."/>
            <person name="Ward D."/>
            <person name="Feldgarden M."/>
            <person name="Gevers D."/>
            <person name="Daigneault M."/>
            <person name="Sibley C.D."/>
            <person name="White A."/>
            <person name="Strauss J."/>
            <person name="Allen-Vercoe E."/>
            <person name="Young S.K."/>
            <person name="Zeng Q."/>
            <person name="Gargeya S."/>
            <person name="Fitzgerald M."/>
            <person name="Haas B."/>
            <person name="Abouelleil A."/>
            <person name="Alvarado L."/>
            <person name="Arachchi H.M."/>
            <person name="Berlin A."/>
            <person name="Brown A."/>
            <person name="Chapman S.B."/>
            <person name="Chen Z."/>
            <person name="Dunbar C."/>
            <person name="Freedman E."/>
            <person name="Gearin G."/>
            <person name="Gellesch M."/>
            <person name="Goldberg J."/>
            <person name="Griggs A."/>
            <person name="Gujja S."/>
            <person name="Heilman E."/>
            <person name="Heiman D."/>
            <person name="Howarth C."/>
            <person name="Larson L."/>
            <person name="Lui A."/>
            <person name="MacDonald P.J.P."/>
            <person name="Mehta T."/>
            <person name="Montmayeur A."/>
            <person name="Murphy C."/>
            <person name="Neiman D."/>
            <person name="Pearson M."/>
            <person name="Priest M."/>
            <person name="Roberts A."/>
            <person name="Saif S."/>
            <person name="Shea T."/>
            <person name="Shenoy N."/>
            <person name="Sisk P."/>
            <person name="Stolte C."/>
            <person name="Sykes S."/>
            <person name="White J."/>
            <person name="Yandava C."/>
            <person name="Nusbaum C."/>
            <person name="Birren B."/>
        </authorList>
    </citation>
    <scope>NUCLEOTIDE SEQUENCE [LARGE SCALE GENOMIC DNA]</scope>
    <source>
        <strain evidence="3 4">29_1</strain>
    </source>
</reference>
<dbReference type="HOGENOM" id="CLU_009583_0_0_9"/>